<reference evidence="3" key="1">
    <citation type="submission" date="2016-11" db="UniProtKB">
        <authorList>
            <consortium name="WormBaseParasite"/>
        </authorList>
    </citation>
    <scope>IDENTIFICATION</scope>
</reference>
<keyword evidence="2" id="KW-1185">Reference proteome</keyword>
<dbReference type="WBParaSite" id="L893_g13206.t1">
    <property type="protein sequence ID" value="L893_g13206.t1"/>
    <property type="gene ID" value="L893_g13206"/>
</dbReference>
<feature type="signal peptide" evidence="1">
    <location>
        <begin position="1"/>
        <end position="24"/>
    </location>
</feature>
<sequence length="129" mass="14646">MPEVSSEPMLRLLLFSVILAVAFACTCPPRTTNEVCWFDWMVYAEILQKNSSEDDSEIVYVVRAGLVFKDKYGVPYPMATITTSSNFTDDCAVDWLEGTTNHQQITQITQINEEHTTPFTEESECECEC</sequence>
<name>A0A1I7Y6E1_9BILA</name>
<proteinExistence type="predicted"/>
<organism evidence="2 3">
    <name type="scientific">Steinernema glaseri</name>
    <dbReference type="NCBI Taxonomy" id="37863"/>
    <lineage>
        <taxon>Eukaryota</taxon>
        <taxon>Metazoa</taxon>
        <taxon>Ecdysozoa</taxon>
        <taxon>Nematoda</taxon>
        <taxon>Chromadorea</taxon>
        <taxon>Rhabditida</taxon>
        <taxon>Tylenchina</taxon>
        <taxon>Panagrolaimomorpha</taxon>
        <taxon>Strongyloidoidea</taxon>
        <taxon>Steinernematidae</taxon>
        <taxon>Steinernema</taxon>
    </lineage>
</organism>
<evidence type="ECO:0000256" key="1">
    <source>
        <dbReference type="SAM" id="SignalP"/>
    </source>
</evidence>
<dbReference type="AlphaFoldDB" id="A0A1I7Y6E1"/>
<evidence type="ECO:0000313" key="3">
    <source>
        <dbReference type="WBParaSite" id="L893_g13206.t1"/>
    </source>
</evidence>
<protein>
    <submittedName>
        <fullName evidence="3">NTR domain-containing protein</fullName>
    </submittedName>
</protein>
<dbReference type="Proteomes" id="UP000095287">
    <property type="component" value="Unplaced"/>
</dbReference>
<evidence type="ECO:0000313" key="2">
    <source>
        <dbReference type="Proteomes" id="UP000095287"/>
    </source>
</evidence>
<keyword evidence="1" id="KW-0732">Signal</keyword>
<accession>A0A1I7Y6E1</accession>
<feature type="chain" id="PRO_5009311795" evidence="1">
    <location>
        <begin position="25"/>
        <end position="129"/>
    </location>
</feature>